<comment type="subunit">
    <text evidence="16">SEC16A and SEC16B are each present in multiple copies in a heteromeric complex.</text>
</comment>
<evidence type="ECO:0000256" key="1">
    <source>
        <dbReference type="ARBA" id="ARBA00004395"/>
    </source>
</evidence>
<evidence type="ECO:0000256" key="4">
    <source>
        <dbReference type="ARBA" id="ARBA00004524"/>
    </source>
</evidence>
<feature type="compositionally biased region" description="Polar residues" evidence="17">
    <location>
        <begin position="356"/>
        <end position="373"/>
    </location>
</feature>
<feature type="compositionally biased region" description="Polar residues" evidence="17">
    <location>
        <begin position="226"/>
        <end position="235"/>
    </location>
</feature>
<feature type="compositionally biased region" description="Polar residues" evidence="17">
    <location>
        <begin position="2437"/>
        <end position="2447"/>
    </location>
</feature>
<feature type="compositionally biased region" description="Basic and acidic residues" evidence="17">
    <location>
        <begin position="1393"/>
        <end position="1403"/>
    </location>
</feature>
<dbReference type="GO" id="GO:0015031">
    <property type="term" value="P:protein transport"/>
    <property type="evidence" value="ECO:0007669"/>
    <property type="project" value="UniProtKB-KW"/>
</dbReference>
<evidence type="ECO:0000256" key="10">
    <source>
        <dbReference type="ARBA" id="ARBA00022824"/>
    </source>
</evidence>
<dbReference type="GO" id="GO:0051668">
    <property type="term" value="P:localization within membrane"/>
    <property type="evidence" value="ECO:0007669"/>
    <property type="project" value="UniProtKB-ARBA"/>
</dbReference>
<dbReference type="GO" id="GO:0070971">
    <property type="term" value="C:endoplasmic reticulum exit site"/>
    <property type="evidence" value="ECO:0007669"/>
    <property type="project" value="UniProtKB-ARBA"/>
</dbReference>
<feature type="compositionally biased region" description="Low complexity" evidence="17">
    <location>
        <begin position="1278"/>
        <end position="1291"/>
    </location>
</feature>
<accession>A0A8T2PS16</accession>
<evidence type="ECO:0000259" key="18">
    <source>
        <dbReference type="Pfam" id="PF12931"/>
    </source>
</evidence>
<dbReference type="GO" id="GO:0005789">
    <property type="term" value="C:endoplasmic reticulum membrane"/>
    <property type="evidence" value="ECO:0007669"/>
    <property type="project" value="UniProtKB-SubCell"/>
</dbReference>
<feature type="compositionally biased region" description="Polar residues" evidence="17">
    <location>
        <begin position="1109"/>
        <end position="1121"/>
    </location>
</feature>
<feature type="compositionally biased region" description="Pro residues" evidence="17">
    <location>
        <begin position="2064"/>
        <end position="2090"/>
    </location>
</feature>
<proteinExistence type="inferred from homology"/>
<feature type="compositionally biased region" description="Low complexity" evidence="17">
    <location>
        <begin position="2113"/>
        <end position="2129"/>
    </location>
</feature>
<name>A0A8T2PS16_9TELE</name>
<dbReference type="CDD" id="cd09233">
    <property type="entry name" value="ACE1-Sec16-like"/>
    <property type="match status" value="1"/>
</dbReference>
<evidence type="ECO:0000259" key="19">
    <source>
        <dbReference type="Pfam" id="PF12932"/>
    </source>
</evidence>
<comment type="subcellular location">
    <subcellularLocation>
        <location evidence="3">Cytoplasm</location>
        <location evidence="3">Cytosol</location>
    </subcellularLocation>
    <subcellularLocation>
        <location evidence="5">Cytoplasm</location>
        <location evidence="5">Perinuclear region</location>
    </subcellularLocation>
    <subcellularLocation>
        <location evidence="2">Endoplasmic reticulum membrane</location>
        <topology evidence="2">Peripheral membrane protein</topology>
    </subcellularLocation>
    <subcellularLocation>
        <location evidence="1">Golgi apparatus membrane</location>
        <topology evidence="1">Peripheral membrane protein</topology>
    </subcellularLocation>
    <subcellularLocation>
        <location evidence="4">Microsome membrane</location>
    </subcellularLocation>
</comment>
<evidence type="ECO:0000256" key="9">
    <source>
        <dbReference type="ARBA" id="ARBA00022553"/>
    </source>
</evidence>
<feature type="region of interest" description="Disordered" evidence="17">
    <location>
        <begin position="401"/>
        <end position="433"/>
    </location>
</feature>
<feature type="compositionally biased region" description="Pro residues" evidence="17">
    <location>
        <begin position="1169"/>
        <end position="1182"/>
    </location>
</feature>
<feature type="compositionally biased region" description="Pro residues" evidence="17">
    <location>
        <begin position="2185"/>
        <end position="2194"/>
    </location>
</feature>
<dbReference type="GO" id="GO:0000139">
    <property type="term" value="C:Golgi membrane"/>
    <property type="evidence" value="ECO:0007669"/>
    <property type="project" value="UniProtKB-SubCell"/>
</dbReference>
<feature type="region of interest" description="Disordered" evidence="17">
    <location>
        <begin position="1"/>
        <end position="373"/>
    </location>
</feature>
<keyword evidence="14 16" id="KW-0333">Golgi apparatus</keyword>
<evidence type="ECO:0000256" key="17">
    <source>
        <dbReference type="SAM" id="MobiDB-lite"/>
    </source>
</evidence>
<dbReference type="GO" id="GO:0007030">
    <property type="term" value="P:Golgi organization"/>
    <property type="evidence" value="ECO:0007669"/>
    <property type="project" value="TreeGrafter"/>
</dbReference>
<feature type="compositionally biased region" description="Pro residues" evidence="17">
    <location>
        <begin position="1"/>
        <end position="19"/>
    </location>
</feature>
<feature type="compositionally biased region" description="Low complexity" evidence="17">
    <location>
        <begin position="208"/>
        <end position="219"/>
    </location>
</feature>
<dbReference type="GO" id="GO:0005829">
    <property type="term" value="C:cytosol"/>
    <property type="evidence" value="ECO:0007669"/>
    <property type="project" value="UniProtKB-SubCell"/>
</dbReference>
<feature type="region of interest" description="Disordered" evidence="17">
    <location>
        <begin position="928"/>
        <end position="1021"/>
    </location>
</feature>
<feature type="compositionally biased region" description="Basic and acidic residues" evidence="17">
    <location>
        <begin position="1244"/>
        <end position="1255"/>
    </location>
</feature>
<feature type="region of interest" description="Disordered" evidence="17">
    <location>
        <begin position="2051"/>
        <end position="2296"/>
    </location>
</feature>
<dbReference type="Pfam" id="PF12932">
    <property type="entry name" value="Sec16"/>
    <property type="match status" value="1"/>
</dbReference>
<evidence type="ECO:0000256" key="7">
    <source>
        <dbReference type="ARBA" id="ARBA00022448"/>
    </source>
</evidence>
<dbReference type="InterPro" id="IPR024340">
    <property type="entry name" value="Sec16_CCD"/>
</dbReference>
<feature type="compositionally biased region" description="Low complexity" evidence="17">
    <location>
        <begin position="1422"/>
        <end position="1437"/>
    </location>
</feature>
<keyword evidence="11" id="KW-0492">Microsome</keyword>
<dbReference type="GO" id="GO:0012507">
    <property type="term" value="C:ER to Golgi transport vesicle membrane"/>
    <property type="evidence" value="ECO:0007669"/>
    <property type="project" value="TreeGrafter"/>
</dbReference>
<feature type="region of interest" description="Disordered" evidence="17">
    <location>
        <begin position="582"/>
        <end position="626"/>
    </location>
</feature>
<evidence type="ECO:0000256" key="2">
    <source>
        <dbReference type="ARBA" id="ARBA00004406"/>
    </source>
</evidence>
<feature type="compositionally biased region" description="Low complexity" evidence="17">
    <location>
        <begin position="1404"/>
        <end position="1414"/>
    </location>
</feature>
<comment type="function">
    <text evidence="16">Plays a role in the organization of the endoplasmic reticulum exit sites (ERES), also known as transitional endoplasmic reticulum (tER). Required for secretory cargo traffic from the endoplasmic reticulum to the Golgi apparatus.</text>
</comment>
<dbReference type="OrthoDB" id="8918678at2759"/>
<feature type="region of interest" description="Disordered" evidence="17">
    <location>
        <begin position="1393"/>
        <end position="1448"/>
    </location>
</feature>
<evidence type="ECO:0000256" key="12">
    <source>
        <dbReference type="ARBA" id="ARBA00022892"/>
    </source>
</evidence>
<feature type="compositionally biased region" description="Basic and acidic residues" evidence="17">
    <location>
        <begin position="1264"/>
        <end position="1277"/>
    </location>
</feature>
<keyword evidence="7 16" id="KW-0813">Transport</keyword>
<gene>
    <name evidence="20" type="ORF">JZ751_012321</name>
</gene>
<sequence>MQPPPRTAPPGASGPPPTGGVPNAFRRTRPHKQPGSTMMSAPAMPVPPMTDPFAFGRQAMPTGPHPPTSKSNPLPMQTPPPSGFPATVPGQEHGIPPQPIEGAQAPHNLPPPSSMPGPSPGMNIFTPNNAVSSAPPPSQFPGPHNLTGPNPPSSEQGHVSSGENVPYITPGAYGSAPMQNRPPYGQDLRGDTAPYNPSAPGAVPPQPQAMQPPASQWMPDHGSRPPSVQNYFQPTSDPPQPFVAPAPAPSPALAPPPAPSPHLPQPSPSPHVLPPPAHSPHLPQPSPSPHLPQPSPSPHLPQPSPSPHLPQPVPSPHLPLPVPSPHAPPQMPPQNQVHSAQLGPSDPYPAAPGPDSTGQQGMEGSIAASQHQNSHFQAQNYFSQNCVAPDPWFSQSSQEHFYHQMGGGPVNRRPDSSNSQHSNPPSQGGPVPYISDPGTITMFFKGNDVENEETLSGEGKAVNGIAGATGHSFSTPSFPNHQVLPPQPLPGAEAAHRGGVNVTVHSHAPPTGEGDALYMNDSGFVSGTPKHAGGQFDHVENLECIPNQEVLPSEPQKMPTMPPNVSENMGAVQSVPVAHGADHFEAGPNLETPDSVPRPNRSESVSSSYSNVSHGSASSSRRPQSMVTTFIQQETAKPPEDSSAEYFQQIDTSPAGEPVPQNMSSMMYHSQLSQPPTPSPPKPTGIFQASANSSFEPVRSHGVGVRPAEVDQARMVMEKNNHGPQGMTTADVSPGNLEQPPDNLENIFTPAGQHPGAGLSERRPSSRAHGARLKCESPATTLWAQNEIPILGANILLAPAAPPVHGPVKQPSTEVIQPPEDGPLDLQAPQHAQKPDNSSENLENPPKVSEGDLKNPQASLGYASLLVPSPAAESFQNQPVLIAPPATNYSVISANNPAHAANQIVQNPGANGNVVPLHLPPVASAANAMPSGPLNTSNAQQNFMTSPANSSVGLSGVSLPNPGPLNLASESRQIMQPENPPLASTGRSSQPLLSRADSVGSQSQSVPPVNSQALSSSANQKQASNYELLDFTMHHPQNNQNQAPNTGSHVPSAVPQQALPPSQGAKPGMPASNATGFYLQVTKDTQQGGRAESEPHPQQSTEAPLAAANHTQQPVSDSSQAPEAKPGLQGQGAAPPPLYNQGPPPNNQYPQPPPPGQGPPGAGTAGQPWPAPPGPGGPPPPQSWNSSQPPVTDPQRPSSALGGQPGYGGPHSMPPPGYGGYYGGAYPEYPDGRPPYPAQYYQDDPYRRYDPRYGRYDGSNPGYREGERYREQPERPSSRSSQYSDRPSSRQGYHDDYQRANRSAYDEYYADHYKNQYEYGDRSRWDRYDPSAYDPRYRSYYDHYWYNYNAEAYGSRDAYYPQQYPSRADDQWRYDPRYDASFDEDYRQKWSHYGDESDRRSVHSEQSAHSARSSRSQHSRRSSFSSRSQQSQVYRSQPDLVSAGYEPPGQTSSLMVDYSYGQYPDNVDRNQSFADYTYTRGYSSENAWPAVDQAPPRPMTPEKYSVPHRCARFGPGGQLIQVLPNLPSAGQPALVEIHSMETMLQDTQEQQELRCFPGPLVKEETHKVDVIKFAQNKAMECLRTDSLIDKDSAFLIWEFIVLLCRQNGTVVGTDIADLLLREHKSVWLPGKSPNEANLIDFNNEPLERAEEEQGSGPLSLLSDTFMTVPENVGKETERFRELLLFGRKKDALESAMKNGLWGHALLLASKMDNRTHARVMTRFANSLPINDPLQTVYQLMSGRMPAAATCCGDEKWGDWRPHLAMVLSNLTHTLDLDTRTITTMGDTLASKGLTDAAHFCYMMAQVGLGVYTKKNTKMVLIGANHSLPFFKFASNEAIQRTEAYEYAQSLGSQPCSLPNFQVFKFIYACRLAEAGLSAQAFHYCEVISRALLCLPSYHSPVFIGQLIQMAAKLRFFDPQLKEKPEQELFIEPDWLMHLRQLDGQIKEGVISYSADRATPQQYACSTPSSEFDQSSPPDQMGMPQEMGGPIPENPRMSSLMPNPGPPMQGVHLMPLAPATILEDGMPSMPQILPPAEVVPFYPVPPTQPGMMPGPVPVPENQVPGFPPPGQQYAQPYPPEQPDMYPGPPMAPQMSPQITPTEPIPAPPEKHFPHQSSQPSSPSRSTLPPQMDFFDQMAHMGPGRRSRTTSQSSAHMAPGRRSRTTSESSTHSMGRERSNSAAKQSSPPPPPIPEQPPRREEPKKQKKESPKKGGGGGWLNWLYRKGKTEAHLPDDKNKSIVWDEKKQRWVNLDEPEEESKPPPPPPSNFPKMAPQMGPGGPGGPPSGGPTVNIFSRKAGTKGRYVDVLNPGGTATKPAGLAPAPADLFAPLAPMPMPANLFVPGAAPEEHQPMEGNVPEMGGNPEQDQPTPSAAPQMFNPTLYPPAPEGAPLDGTQSGELSRSSSMSSLSREVSQHLNQVPPQPPAQGGPPAGGVTFYNPSQFAQPNAPSGGGRPGRFGQRKYPTLK</sequence>
<keyword evidence="21" id="KW-1185">Reference proteome</keyword>
<comment type="caution">
    <text evidence="20">The sequence shown here is derived from an EMBL/GenBank/DDBJ whole genome shotgun (WGS) entry which is preliminary data.</text>
</comment>
<dbReference type="GO" id="GO:0016192">
    <property type="term" value="P:vesicle-mediated transport"/>
    <property type="evidence" value="ECO:0007669"/>
    <property type="project" value="UniProtKB-KW"/>
</dbReference>
<evidence type="ECO:0000256" key="5">
    <source>
        <dbReference type="ARBA" id="ARBA00004556"/>
    </source>
</evidence>
<feature type="domain" description="Sec16 Sec23-binding" evidence="18">
    <location>
        <begin position="1680"/>
        <end position="1914"/>
    </location>
</feature>
<dbReference type="Gene3D" id="1.25.40.1030">
    <property type="match status" value="1"/>
</dbReference>
<feature type="compositionally biased region" description="Polar residues" evidence="17">
    <location>
        <begin position="1962"/>
        <end position="1977"/>
    </location>
</feature>
<feature type="region of interest" description="Disordered" evidence="17">
    <location>
        <begin position="804"/>
        <end position="855"/>
    </location>
</feature>
<dbReference type="PANTHER" id="PTHR13402:SF13">
    <property type="entry name" value="PROTEIN TRANSPORT PROTEIN SEC16A"/>
    <property type="match status" value="1"/>
</dbReference>
<feature type="region of interest" description="Disordered" evidence="17">
    <location>
        <begin position="752"/>
        <end position="773"/>
    </location>
</feature>
<evidence type="ECO:0000256" key="3">
    <source>
        <dbReference type="ARBA" id="ARBA00004514"/>
    </source>
</evidence>
<feature type="domain" description="Sec16 central conserved" evidence="19">
    <location>
        <begin position="1510"/>
        <end position="1608"/>
    </location>
</feature>
<feature type="compositionally biased region" description="Low complexity" evidence="17">
    <location>
        <begin position="416"/>
        <end position="426"/>
    </location>
</feature>
<evidence type="ECO:0000313" key="20">
    <source>
        <dbReference type="EMBL" id="KAG9354197.1"/>
    </source>
</evidence>
<dbReference type="InterPro" id="IPR024298">
    <property type="entry name" value="Sec16_Sec23-bd"/>
</dbReference>
<dbReference type="EMBL" id="JAFBMS010000003">
    <property type="protein sequence ID" value="KAG9354197.1"/>
    <property type="molecule type" value="Genomic_DNA"/>
</dbReference>
<feature type="compositionally biased region" description="Pro residues" evidence="17">
    <location>
        <begin position="236"/>
        <end position="332"/>
    </location>
</feature>
<evidence type="ECO:0000256" key="6">
    <source>
        <dbReference type="ARBA" id="ARBA00005927"/>
    </source>
</evidence>
<feature type="region of interest" description="Disordered" evidence="17">
    <location>
        <begin position="1035"/>
        <end position="1304"/>
    </location>
</feature>
<dbReference type="Pfam" id="PF12931">
    <property type="entry name" value="TPR_Sec16"/>
    <property type="match status" value="1"/>
</dbReference>
<feature type="compositionally biased region" description="Polar residues" evidence="17">
    <location>
        <begin position="153"/>
        <end position="163"/>
    </location>
</feature>
<keyword evidence="15 16" id="KW-0472">Membrane</keyword>
<dbReference type="GO" id="GO:0070973">
    <property type="term" value="P:protein localization to endoplasmic reticulum exit site"/>
    <property type="evidence" value="ECO:0007669"/>
    <property type="project" value="TreeGrafter"/>
</dbReference>
<feature type="compositionally biased region" description="Low complexity" evidence="17">
    <location>
        <begin position="998"/>
        <end position="1012"/>
    </location>
</feature>
<evidence type="ECO:0000256" key="14">
    <source>
        <dbReference type="ARBA" id="ARBA00023034"/>
    </source>
</evidence>
<keyword evidence="9" id="KW-0597">Phosphoprotein</keyword>
<feature type="region of interest" description="Disordered" evidence="17">
    <location>
        <begin position="2339"/>
        <end position="2466"/>
    </location>
</feature>
<keyword evidence="10 16" id="KW-0256">Endoplasmic reticulum</keyword>
<organism evidence="20 21">
    <name type="scientific">Albula glossodonta</name>
    <name type="common">roundjaw bonefish</name>
    <dbReference type="NCBI Taxonomy" id="121402"/>
    <lineage>
        <taxon>Eukaryota</taxon>
        <taxon>Metazoa</taxon>
        <taxon>Chordata</taxon>
        <taxon>Craniata</taxon>
        <taxon>Vertebrata</taxon>
        <taxon>Euteleostomi</taxon>
        <taxon>Actinopterygii</taxon>
        <taxon>Neopterygii</taxon>
        <taxon>Teleostei</taxon>
        <taxon>Albuliformes</taxon>
        <taxon>Albulidae</taxon>
        <taxon>Albula</taxon>
    </lineage>
</organism>
<feature type="compositionally biased region" description="Polar residues" evidence="17">
    <location>
        <begin position="933"/>
        <end position="953"/>
    </location>
</feature>
<evidence type="ECO:0000256" key="16">
    <source>
        <dbReference type="RuleBase" id="RU364101"/>
    </source>
</evidence>
<dbReference type="PANTHER" id="PTHR13402">
    <property type="entry name" value="RGPR-RELATED"/>
    <property type="match status" value="1"/>
</dbReference>
<dbReference type="Proteomes" id="UP000824540">
    <property type="component" value="Unassembled WGS sequence"/>
</dbReference>
<comment type="similarity">
    <text evidence="6 16">Belongs to the SEC16 family.</text>
</comment>
<dbReference type="FunFam" id="1.25.40.1030:FF:000002">
    <property type="entry name" value="Protein transport protein sec16"/>
    <property type="match status" value="1"/>
</dbReference>
<dbReference type="GO" id="GO:0007029">
    <property type="term" value="P:endoplasmic reticulum organization"/>
    <property type="evidence" value="ECO:0007669"/>
    <property type="project" value="UniProtKB-ARBA"/>
</dbReference>
<dbReference type="PRINTS" id="PR01217">
    <property type="entry name" value="PRICHEXTENSN"/>
</dbReference>
<keyword evidence="13 16" id="KW-0653">Protein transport</keyword>
<evidence type="ECO:0000313" key="21">
    <source>
        <dbReference type="Proteomes" id="UP000824540"/>
    </source>
</evidence>
<evidence type="ECO:0000256" key="15">
    <source>
        <dbReference type="ARBA" id="ARBA00023136"/>
    </source>
</evidence>
<reference evidence="20" key="1">
    <citation type="thesis" date="2021" institute="BYU ScholarsArchive" country="Provo, UT, USA">
        <title>Applications of and Algorithms for Genome Assembly and Genomic Analyses with an Emphasis on Marine Teleosts.</title>
        <authorList>
            <person name="Pickett B.D."/>
        </authorList>
    </citation>
    <scope>NUCLEOTIDE SEQUENCE</scope>
    <source>
        <strain evidence="20">HI-2016</strain>
    </source>
</reference>
<evidence type="ECO:0000256" key="8">
    <source>
        <dbReference type="ARBA" id="ARBA00022490"/>
    </source>
</evidence>
<feature type="compositionally biased region" description="Pro residues" evidence="17">
    <location>
        <begin position="1134"/>
        <end position="1158"/>
    </location>
</feature>
<protein>
    <recommendedName>
        <fullName evidence="16">Protein transport protein sec16</fullName>
    </recommendedName>
</protein>
<evidence type="ECO:0000256" key="11">
    <source>
        <dbReference type="ARBA" id="ARBA00022848"/>
    </source>
</evidence>
<keyword evidence="12 16" id="KW-0931">ER-Golgi transport</keyword>
<dbReference type="GO" id="GO:0048471">
    <property type="term" value="C:perinuclear region of cytoplasm"/>
    <property type="evidence" value="ECO:0007669"/>
    <property type="project" value="UniProtKB-SubCell"/>
</dbReference>
<feature type="compositionally biased region" description="Basic and acidic residues" evidence="17">
    <location>
        <begin position="2225"/>
        <end position="2246"/>
    </location>
</feature>
<feature type="region of interest" description="Disordered" evidence="17">
    <location>
        <begin position="1962"/>
        <end position="1989"/>
    </location>
</feature>
<evidence type="ECO:0000256" key="13">
    <source>
        <dbReference type="ARBA" id="ARBA00022927"/>
    </source>
</evidence>
<feature type="compositionally biased region" description="Low complexity" evidence="17">
    <location>
        <begin position="2396"/>
        <end position="2411"/>
    </location>
</feature>
<keyword evidence="8" id="KW-0963">Cytoplasm</keyword>
<feature type="compositionally biased region" description="Low complexity" evidence="17">
    <location>
        <begin position="595"/>
        <end position="626"/>
    </location>
</feature>
<feature type="compositionally biased region" description="Basic and acidic residues" evidence="17">
    <location>
        <begin position="2195"/>
        <end position="2210"/>
    </location>
</feature>
<feature type="compositionally biased region" description="Pro residues" evidence="17">
    <location>
        <begin position="108"/>
        <end position="119"/>
    </location>
</feature>